<evidence type="ECO:0000313" key="14">
    <source>
        <dbReference type="EMBL" id="KIJ36789.1"/>
    </source>
</evidence>
<feature type="compositionally biased region" description="Low complexity" evidence="12">
    <location>
        <begin position="327"/>
        <end position="355"/>
    </location>
</feature>
<evidence type="ECO:0000256" key="13">
    <source>
        <dbReference type="SAM" id="SignalP"/>
    </source>
</evidence>
<comment type="subcellular location">
    <subcellularLocation>
        <location evidence="2">Secreted</location>
    </subcellularLocation>
</comment>
<dbReference type="GO" id="GO:0046872">
    <property type="term" value="F:metal ion binding"/>
    <property type="evidence" value="ECO:0007669"/>
    <property type="project" value="UniProtKB-KW"/>
</dbReference>
<feature type="compositionally biased region" description="Basic residues" evidence="12">
    <location>
        <begin position="447"/>
        <end position="466"/>
    </location>
</feature>
<dbReference type="HOGENOM" id="CLU_030284_3_1_1"/>
<name>A0A0C9UPV6_SPHS4</name>
<evidence type="ECO:0000256" key="7">
    <source>
        <dbReference type="ARBA" id="ARBA00023008"/>
    </source>
</evidence>
<protein>
    <recommendedName>
        <fullName evidence="16">Lytic polysaccharide monooxygenase</fullName>
    </recommendedName>
</protein>
<dbReference type="EMBL" id="KN837175">
    <property type="protein sequence ID" value="KIJ36789.1"/>
    <property type="molecule type" value="Genomic_DNA"/>
</dbReference>
<dbReference type="GO" id="GO:0005576">
    <property type="term" value="C:extracellular region"/>
    <property type="evidence" value="ECO:0007669"/>
    <property type="project" value="UniProtKB-SubCell"/>
</dbReference>
<keyword evidence="9" id="KW-1015">Disulfide bond</keyword>
<feature type="region of interest" description="Disordered" evidence="12">
    <location>
        <begin position="305"/>
        <end position="466"/>
    </location>
</feature>
<accession>A0A0C9UPV6</accession>
<evidence type="ECO:0008006" key="16">
    <source>
        <dbReference type="Google" id="ProtNLM"/>
    </source>
</evidence>
<comment type="cofactor">
    <cofactor evidence="1">
        <name>Cu(2+)</name>
        <dbReference type="ChEBI" id="CHEBI:29036"/>
    </cofactor>
</comment>
<evidence type="ECO:0000256" key="2">
    <source>
        <dbReference type="ARBA" id="ARBA00004613"/>
    </source>
</evidence>
<feature type="chain" id="PRO_5002204917" description="Lytic polysaccharide monooxygenase" evidence="13">
    <location>
        <begin position="23"/>
        <end position="466"/>
    </location>
</feature>
<dbReference type="OrthoDB" id="2019572at2759"/>
<evidence type="ECO:0000256" key="8">
    <source>
        <dbReference type="ARBA" id="ARBA00023033"/>
    </source>
</evidence>
<evidence type="ECO:0000256" key="5">
    <source>
        <dbReference type="ARBA" id="ARBA00022729"/>
    </source>
</evidence>
<keyword evidence="6" id="KW-0560">Oxidoreductase</keyword>
<sequence>MFTFMTLYLTFFSLTFVHFVAGHIAFWDDSMFGRCGDNNQCENTEQPILPLQDMTFDQWWWHGYMDFPPVNDSVTALPAGQSVTVQLAGNVAFTKLGQHPDAFWPGGGSNDLNESIVDPHFWNDGTAGNLHTTGKADTNGCVLAIAYTDDPKIVRPEDFVVFSVQQTCVWHRDTVFEVPADMPPCPNGKCMCSWFWIHNSNGGSDQMYQTAFQCNITYAPGQTISTKPVGRPVPPVNCADNASTCIKGPKQPMYWKNTECNNMPEPGHFAPGYLDSYGFAQGAQNDIFETINTSNWTCPQSKASGVFASQGSSGAPVQQPAPGSTQAPASSKSVPASSKPSVPVSVPVTVPSAPAEPITPKPTIPGTATLVPTPSASDVPAPSSGVVSAPSSGIVPTSSDVPTPSSSVVSTSSTSVASTSSSVAPSPIAAPASGSSPAAPKSQCSGHSRRKRSSLRLRGQAFHHSH</sequence>
<reference evidence="14 15" key="1">
    <citation type="submission" date="2014-06" db="EMBL/GenBank/DDBJ databases">
        <title>Evolutionary Origins and Diversification of the Mycorrhizal Mutualists.</title>
        <authorList>
            <consortium name="DOE Joint Genome Institute"/>
            <consortium name="Mycorrhizal Genomics Consortium"/>
            <person name="Kohler A."/>
            <person name="Kuo A."/>
            <person name="Nagy L.G."/>
            <person name="Floudas D."/>
            <person name="Copeland A."/>
            <person name="Barry K.W."/>
            <person name="Cichocki N."/>
            <person name="Veneault-Fourrey C."/>
            <person name="LaButti K."/>
            <person name="Lindquist E.A."/>
            <person name="Lipzen A."/>
            <person name="Lundell T."/>
            <person name="Morin E."/>
            <person name="Murat C."/>
            <person name="Riley R."/>
            <person name="Ohm R."/>
            <person name="Sun H."/>
            <person name="Tunlid A."/>
            <person name="Henrissat B."/>
            <person name="Grigoriev I.V."/>
            <person name="Hibbett D.S."/>
            <person name="Martin F."/>
        </authorList>
    </citation>
    <scope>NUCLEOTIDE SEQUENCE [LARGE SCALE GENOMIC DNA]</scope>
    <source>
        <strain evidence="14 15">SS14</strain>
    </source>
</reference>
<evidence type="ECO:0000256" key="4">
    <source>
        <dbReference type="ARBA" id="ARBA00022723"/>
    </source>
</evidence>
<keyword evidence="15" id="KW-1185">Reference proteome</keyword>
<evidence type="ECO:0000256" key="10">
    <source>
        <dbReference type="ARBA" id="ARBA00023180"/>
    </source>
</evidence>
<keyword evidence="10" id="KW-0325">Glycoprotein</keyword>
<evidence type="ECO:0000256" key="3">
    <source>
        <dbReference type="ARBA" id="ARBA00022525"/>
    </source>
</evidence>
<dbReference type="InterPro" id="IPR054497">
    <property type="entry name" value="LPMO_AA14"/>
</dbReference>
<gene>
    <name evidence="14" type="ORF">M422DRAFT_232373</name>
</gene>
<dbReference type="AlphaFoldDB" id="A0A0C9UPV6"/>
<keyword evidence="3" id="KW-0964">Secreted</keyword>
<keyword evidence="4" id="KW-0479">Metal-binding</keyword>
<dbReference type="GO" id="GO:0004497">
    <property type="term" value="F:monooxygenase activity"/>
    <property type="evidence" value="ECO:0007669"/>
    <property type="project" value="UniProtKB-KW"/>
</dbReference>
<evidence type="ECO:0000256" key="11">
    <source>
        <dbReference type="ARBA" id="ARBA00046340"/>
    </source>
</evidence>
<evidence type="ECO:0000256" key="1">
    <source>
        <dbReference type="ARBA" id="ARBA00001973"/>
    </source>
</evidence>
<evidence type="ECO:0000313" key="15">
    <source>
        <dbReference type="Proteomes" id="UP000054279"/>
    </source>
</evidence>
<dbReference type="Proteomes" id="UP000054279">
    <property type="component" value="Unassembled WGS sequence"/>
</dbReference>
<evidence type="ECO:0000256" key="12">
    <source>
        <dbReference type="SAM" id="MobiDB-lite"/>
    </source>
</evidence>
<evidence type="ECO:0000256" key="9">
    <source>
        <dbReference type="ARBA" id="ARBA00023157"/>
    </source>
</evidence>
<dbReference type="Pfam" id="PF22810">
    <property type="entry name" value="LPMO_AA14"/>
    <property type="match status" value="1"/>
</dbReference>
<keyword evidence="7" id="KW-0186">Copper</keyword>
<organism evidence="14 15">
    <name type="scientific">Sphaerobolus stellatus (strain SS14)</name>
    <dbReference type="NCBI Taxonomy" id="990650"/>
    <lineage>
        <taxon>Eukaryota</taxon>
        <taxon>Fungi</taxon>
        <taxon>Dikarya</taxon>
        <taxon>Basidiomycota</taxon>
        <taxon>Agaricomycotina</taxon>
        <taxon>Agaricomycetes</taxon>
        <taxon>Phallomycetidae</taxon>
        <taxon>Geastrales</taxon>
        <taxon>Sphaerobolaceae</taxon>
        <taxon>Sphaerobolus</taxon>
    </lineage>
</organism>
<evidence type="ECO:0000256" key="6">
    <source>
        <dbReference type="ARBA" id="ARBA00023002"/>
    </source>
</evidence>
<feature type="compositionally biased region" description="Low complexity" evidence="12">
    <location>
        <begin position="371"/>
        <end position="442"/>
    </location>
</feature>
<feature type="compositionally biased region" description="Polar residues" evidence="12">
    <location>
        <begin position="305"/>
        <end position="326"/>
    </location>
</feature>
<proteinExistence type="inferred from homology"/>
<feature type="signal peptide" evidence="13">
    <location>
        <begin position="1"/>
        <end position="22"/>
    </location>
</feature>
<comment type="similarity">
    <text evidence="11">Belongs to the polysaccharide monooxygenase AA14 family.</text>
</comment>
<keyword evidence="5 13" id="KW-0732">Signal</keyword>
<keyword evidence="8" id="KW-0503">Monooxygenase</keyword>